<keyword evidence="11" id="KW-0443">Lipid metabolism</keyword>
<evidence type="ECO:0000256" key="3">
    <source>
        <dbReference type="ARBA" id="ARBA00005042"/>
    </source>
</evidence>
<keyword evidence="10 18" id="KW-1133">Transmembrane helix</keyword>
<evidence type="ECO:0000256" key="18">
    <source>
        <dbReference type="SAM" id="Phobius"/>
    </source>
</evidence>
<comment type="catalytic activity">
    <reaction evidence="15">
        <text>a CDP-1,2-diacyl-sn-glycerol + sn-glycerol 3-phosphate = a 1,2-diacyl-sn-glycero-3-phospho-(1'-sn-glycero-3'-phosphate) + CMP + H(+)</text>
        <dbReference type="Rhea" id="RHEA:12593"/>
        <dbReference type="ChEBI" id="CHEBI:15378"/>
        <dbReference type="ChEBI" id="CHEBI:57597"/>
        <dbReference type="ChEBI" id="CHEBI:58332"/>
        <dbReference type="ChEBI" id="CHEBI:60110"/>
        <dbReference type="ChEBI" id="CHEBI:60377"/>
        <dbReference type="EC" id="2.7.8.5"/>
    </reaction>
</comment>
<feature type="transmembrane region" description="Helical" evidence="18">
    <location>
        <begin position="122"/>
        <end position="142"/>
    </location>
</feature>
<evidence type="ECO:0000256" key="6">
    <source>
        <dbReference type="ARBA" id="ARBA00014944"/>
    </source>
</evidence>
<evidence type="ECO:0000256" key="9">
    <source>
        <dbReference type="ARBA" id="ARBA00022692"/>
    </source>
</evidence>
<evidence type="ECO:0000256" key="14">
    <source>
        <dbReference type="ARBA" id="ARBA00023264"/>
    </source>
</evidence>
<dbReference type="EMBL" id="FNFP01000001">
    <property type="protein sequence ID" value="SDK17511.1"/>
    <property type="molecule type" value="Genomic_DNA"/>
</dbReference>
<organism evidence="19 20">
    <name type="scientific">Natronincola ferrireducens</name>
    <dbReference type="NCBI Taxonomy" id="393762"/>
    <lineage>
        <taxon>Bacteria</taxon>
        <taxon>Bacillati</taxon>
        <taxon>Bacillota</taxon>
        <taxon>Clostridia</taxon>
        <taxon>Peptostreptococcales</taxon>
        <taxon>Natronincolaceae</taxon>
        <taxon>Natronincola</taxon>
    </lineage>
</organism>
<evidence type="ECO:0000256" key="2">
    <source>
        <dbReference type="ARBA" id="ARBA00004141"/>
    </source>
</evidence>
<sequence>MNLPNILTIIRFCLIPIFILVFFSSSEHNLLISSYIFILAGITDVLDGYIARKYNLVTKWGQAMDPLADKSMQLTVLICFTIRRILPLWAIVVVAVKELCMVIGGIFLYTKKEKIVIPANKYGKFATIMFYIAILAVAFGFIYGRTLVYLAIIVTIYAFIRYVIVGLKTVKEFDMKKSLDKSY</sequence>
<dbReference type="GO" id="GO:0006655">
    <property type="term" value="P:phosphatidylglycerol biosynthetic process"/>
    <property type="evidence" value="ECO:0007669"/>
    <property type="project" value="UniProtKB-UniPathway"/>
</dbReference>
<comment type="similarity">
    <text evidence="4 17">Belongs to the CDP-alcohol phosphatidyltransferase class-I family.</text>
</comment>
<evidence type="ECO:0000256" key="13">
    <source>
        <dbReference type="ARBA" id="ARBA00023209"/>
    </source>
</evidence>
<dbReference type="OrthoDB" id="9796672at2"/>
<evidence type="ECO:0000256" key="4">
    <source>
        <dbReference type="ARBA" id="ARBA00010441"/>
    </source>
</evidence>
<evidence type="ECO:0000313" key="19">
    <source>
        <dbReference type="EMBL" id="SDK17511.1"/>
    </source>
</evidence>
<dbReference type="STRING" id="393762.SAMN05660472_00940"/>
<dbReference type="PIRSF" id="PIRSF000847">
    <property type="entry name" value="Phos_ph_gly_syn"/>
    <property type="match status" value="1"/>
</dbReference>
<feature type="transmembrane region" description="Helical" evidence="18">
    <location>
        <begin position="6"/>
        <end position="23"/>
    </location>
</feature>
<dbReference type="GO" id="GO:0008444">
    <property type="term" value="F:CDP-diacylglycerol-glycerol-3-phosphate 3-phosphatidyltransferase activity"/>
    <property type="evidence" value="ECO:0007669"/>
    <property type="project" value="UniProtKB-UniRule"/>
</dbReference>
<evidence type="ECO:0000256" key="11">
    <source>
        <dbReference type="ARBA" id="ARBA00023098"/>
    </source>
</evidence>
<dbReference type="RefSeq" id="WP_090550952.1">
    <property type="nucleotide sequence ID" value="NZ_FNFP01000001.1"/>
</dbReference>
<keyword evidence="13" id="KW-0594">Phospholipid biosynthesis</keyword>
<evidence type="ECO:0000256" key="8">
    <source>
        <dbReference type="ARBA" id="ARBA00022679"/>
    </source>
</evidence>
<evidence type="ECO:0000256" key="5">
    <source>
        <dbReference type="ARBA" id="ARBA00013170"/>
    </source>
</evidence>
<reference evidence="19 20" key="1">
    <citation type="submission" date="2016-10" db="EMBL/GenBank/DDBJ databases">
        <authorList>
            <person name="de Groot N.N."/>
        </authorList>
    </citation>
    <scope>NUCLEOTIDE SEQUENCE [LARGE SCALE GENOMIC DNA]</scope>
    <source>
        <strain evidence="19 20">DSM 18346</strain>
    </source>
</reference>
<feature type="transmembrane region" description="Helical" evidence="18">
    <location>
        <begin position="88"/>
        <end position="110"/>
    </location>
</feature>
<keyword evidence="8 17" id="KW-0808">Transferase</keyword>
<dbReference type="PANTHER" id="PTHR14269">
    <property type="entry name" value="CDP-DIACYLGLYCEROL--GLYCEROL-3-PHOSPHATE 3-PHOSPHATIDYLTRANSFERASE-RELATED"/>
    <property type="match status" value="1"/>
</dbReference>
<dbReference type="AlphaFoldDB" id="A0A1G8ZR33"/>
<dbReference type="Gene3D" id="1.20.120.1760">
    <property type="match status" value="1"/>
</dbReference>
<evidence type="ECO:0000256" key="15">
    <source>
        <dbReference type="ARBA" id="ARBA00048586"/>
    </source>
</evidence>
<feature type="transmembrane region" description="Helical" evidence="18">
    <location>
        <begin position="148"/>
        <end position="167"/>
    </location>
</feature>
<keyword evidence="12 18" id="KW-0472">Membrane</keyword>
<feature type="transmembrane region" description="Helical" evidence="18">
    <location>
        <begin position="30"/>
        <end position="51"/>
    </location>
</feature>
<dbReference type="InterPro" id="IPR050324">
    <property type="entry name" value="CDP-alcohol_PTase-I"/>
</dbReference>
<keyword evidence="14" id="KW-1208">Phospholipid metabolism</keyword>
<comment type="subcellular location">
    <subcellularLocation>
        <location evidence="2">Membrane</location>
        <topology evidence="2">Multi-pass membrane protein</topology>
    </subcellularLocation>
</comment>
<dbReference type="PANTHER" id="PTHR14269:SF62">
    <property type="entry name" value="CDP-DIACYLGLYCEROL--GLYCEROL-3-PHOSPHATE 3-PHOSPHATIDYLTRANSFERASE 1, CHLOROPLASTIC"/>
    <property type="match status" value="1"/>
</dbReference>
<evidence type="ECO:0000256" key="7">
    <source>
        <dbReference type="ARBA" id="ARBA00022516"/>
    </source>
</evidence>
<evidence type="ECO:0000313" key="20">
    <source>
        <dbReference type="Proteomes" id="UP000198718"/>
    </source>
</evidence>
<dbReference type="InterPro" id="IPR000462">
    <property type="entry name" value="CDP-OH_P_trans"/>
</dbReference>
<evidence type="ECO:0000256" key="17">
    <source>
        <dbReference type="RuleBase" id="RU003750"/>
    </source>
</evidence>
<accession>A0A1G8ZR33</accession>
<dbReference type="NCBIfam" id="TIGR00560">
    <property type="entry name" value="pgsA"/>
    <property type="match status" value="1"/>
</dbReference>
<evidence type="ECO:0000256" key="16">
    <source>
        <dbReference type="NCBIfam" id="TIGR00560"/>
    </source>
</evidence>
<dbReference type="InterPro" id="IPR004570">
    <property type="entry name" value="Phosphatidylglycerol_P_synth"/>
</dbReference>
<evidence type="ECO:0000256" key="10">
    <source>
        <dbReference type="ARBA" id="ARBA00022989"/>
    </source>
</evidence>
<dbReference type="Pfam" id="PF01066">
    <property type="entry name" value="CDP-OH_P_transf"/>
    <property type="match status" value="1"/>
</dbReference>
<keyword evidence="9 18" id="KW-0812">Transmembrane</keyword>
<dbReference type="EC" id="2.7.8.5" evidence="5 16"/>
<dbReference type="InterPro" id="IPR048254">
    <property type="entry name" value="CDP_ALCOHOL_P_TRANSF_CS"/>
</dbReference>
<dbReference type="InterPro" id="IPR043130">
    <property type="entry name" value="CDP-OH_PTrfase_TM_dom"/>
</dbReference>
<gene>
    <name evidence="19" type="ORF">SAMN05660472_00940</name>
</gene>
<evidence type="ECO:0000256" key="1">
    <source>
        <dbReference type="ARBA" id="ARBA00003973"/>
    </source>
</evidence>
<comment type="function">
    <text evidence="1">This protein catalyzes the committed step to the synthesis of the acidic phospholipids.</text>
</comment>
<dbReference type="PROSITE" id="PS00379">
    <property type="entry name" value="CDP_ALCOHOL_P_TRANSF"/>
    <property type="match status" value="1"/>
</dbReference>
<proteinExistence type="inferred from homology"/>
<keyword evidence="7" id="KW-0444">Lipid biosynthesis</keyword>
<protein>
    <recommendedName>
        <fullName evidence="6 16">CDP-diacylglycerol--glycerol-3-phosphate 3-phosphatidyltransferase</fullName>
        <ecNumber evidence="5 16">2.7.8.5</ecNumber>
    </recommendedName>
</protein>
<evidence type="ECO:0000256" key="12">
    <source>
        <dbReference type="ARBA" id="ARBA00023136"/>
    </source>
</evidence>
<dbReference type="Proteomes" id="UP000198718">
    <property type="component" value="Unassembled WGS sequence"/>
</dbReference>
<dbReference type="UniPathway" id="UPA00084">
    <property type="reaction ID" value="UER00503"/>
</dbReference>
<dbReference type="GO" id="GO:0016020">
    <property type="term" value="C:membrane"/>
    <property type="evidence" value="ECO:0007669"/>
    <property type="project" value="UniProtKB-SubCell"/>
</dbReference>
<keyword evidence="20" id="KW-1185">Reference proteome</keyword>
<comment type="pathway">
    <text evidence="3">Phospholipid metabolism; phosphatidylglycerol biosynthesis; phosphatidylglycerol from CDP-diacylglycerol: step 1/2.</text>
</comment>
<name>A0A1G8ZR33_9FIRM</name>